<dbReference type="Gene3D" id="3.40.50.1360">
    <property type="match status" value="1"/>
</dbReference>
<dbReference type="GO" id="GO:0003677">
    <property type="term" value="F:DNA binding"/>
    <property type="evidence" value="ECO:0007669"/>
    <property type="project" value="UniProtKB-KW"/>
</dbReference>
<keyword evidence="2" id="KW-0805">Transcription regulation</keyword>
<feature type="domain" description="Sugar-binding" evidence="5">
    <location>
        <begin position="62"/>
        <end position="316"/>
    </location>
</feature>
<organism evidence="6 7">
    <name type="scientific">Ciceribacter lividus</name>
    <dbReference type="NCBI Taxonomy" id="1197950"/>
    <lineage>
        <taxon>Bacteria</taxon>
        <taxon>Pseudomonadati</taxon>
        <taxon>Pseudomonadota</taxon>
        <taxon>Alphaproteobacteria</taxon>
        <taxon>Hyphomicrobiales</taxon>
        <taxon>Rhizobiaceae</taxon>
        <taxon>Ciceribacter</taxon>
    </lineage>
</organism>
<gene>
    <name evidence="6" type="ORF">DFR48_106272</name>
</gene>
<protein>
    <submittedName>
        <fullName evidence="6">DNA-binding transcriptional regulator LsrR (DeoR family)</fullName>
    </submittedName>
</protein>
<comment type="caution">
    <text evidence="6">The sequence shown here is derived from an EMBL/GenBank/DDBJ whole genome shotgun (WGS) entry which is preliminary data.</text>
</comment>
<dbReference type="AlphaFoldDB" id="A0A6I7HMH6"/>
<dbReference type="InterPro" id="IPR037171">
    <property type="entry name" value="NagB/RpiA_transferase-like"/>
</dbReference>
<evidence type="ECO:0000256" key="2">
    <source>
        <dbReference type="ARBA" id="ARBA00023015"/>
    </source>
</evidence>
<name>A0A6I7HMH6_9HYPH</name>
<dbReference type="InterPro" id="IPR007324">
    <property type="entry name" value="Sugar-bd_dom_put"/>
</dbReference>
<dbReference type="Pfam" id="PF04198">
    <property type="entry name" value="Sugar-bind"/>
    <property type="match status" value="1"/>
</dbReference>
<dbReference type="PANTHER" id="PTHR34294">
    <property type="entry name" value="TRANSCRIPTIONAL REGULATOR-RELATED"/>
    <property type="match status" value="1"/>
</dbReference>
<evidence type="ECO:0000256" key="3">
    <source>
        <dbReference type="ARBA" id="ARBA00023125"/>
    </source>
</evidence>
<evidence type="ECO:0000259" key="5">
    <source>
        <dbReference type="Pfam" id="PF04198"/>
    </source>
</evidence>
<dbReference type="Gene3D" id="1.10.10.10">
    <property type="entry name" value="Winged helix-like DNA-binding domain superfamily/Winged helix DNA-binding domain"/>
    <property type="match status" value="1"/>
</dbReference>
<dbReference type="EMBL" id="QPIX01000006">
    <property type="protein sequence ID" value="RCW24149.1"/>
    <property type="molecule type" value="Genomic_DNA"/>
</dbReference>
<dbReference type="PANTHER" id="PTHR34294:SF1">
    <property type="entry name" value="TRANSCRIPTIONAL REGULATOR LSRR"/>
    <property type="match status" value="1"/>
</dbReference>
<proteinExistence type="inferred from homology"/>
<keyword evidence="7" id="KW-1185">Reference proteome</keyword>
<dbReference type="GO" id="GO:0030246">
    <property type="term" value="F:carbohydrate binding"/>
    <property type="evidence" value="ECO:0007669"/>
    <property type="project" value="InterPro"/>
</dbReference>
<dbReference type="SUPFAM" id="SSF100950">
    <property type="entry name" value="NagB/RpiA/CoA transferase-like"/>
    <property type="match status" value="1"/>
</dbReference>
<evidence type="ECO:0000313" key="6">
    <source>
        <dbReference type="EMBL" id="RCW24149.1"/>
    </source>
</evidence>
<dbReference type="RefSeq" id="WP_114363548.1">
    <property type="nucleotide sequence ID" value="NZ_QPIX01000006.1"/>
</dbReference>
<keyword evidence="4" id="KW-0804">Transcription</keyword>
<dbReference type="InterPro" id="IPR051054">
    <property type="entry name" value="SorC_transcr_regulators"/>
</dbReference>
<evidence type="ECO:0000256" key="1">
    <source>
        <dbReference type="ARBA" id="ARBA00010466"/>
    </source>
</evidence>
<evidence type="ECO:0000313" key="7">
    <source>
        <dbReference type="Proteomes" id="UP000252582"/>
    </source>
</evidence>
<keyword evidence="3 6" id="KW-0238">DNA-binding</keyword>
<dbReference type="InterPro" id="IPR036388">
    <property type="entry name" value="WH-like_DNA-bd_sf"/>
</dbReference>
<evidence type="ECO:0000256" key="4">
    <source>
        <dbReference type="ARBA" id="ARBA00023163"/>
    </source>
</evidence>
<dbReference type="Proteomes" id="UP000252582">
    <property type="component" value="Unassembled WGS sequence"/>
</dbReference>
<sequence>MARRSEGQTRLDDAARAGWLYYVAGRTQDEIAAAMGISRQSAQRLVSLSVAEKLIKVRLDHPIAACMELAEALKDKFGLKQVEVVPSDGGGDSATVGVAEAGAAELERWLKQSEPLIIGMGTGRTLRAVIDQLSPMECPQHKIVSLTGNISPDGSAAYFNVIFSMADAVKAPHFPMPLPVLVSSRAERDLLRSQPLVAPTIELGSTADVTFVGIGHMGLDAPLLLDGFLKRPEMEALLGTGATGEICGWVFGADGNLLDDPVNERVASISIPSRESSTVIGLARGRRKHAAIRAAVVGGHVNGLITDEETAHYLLKTTAAP</sequence>
<comment type="similarity">
    <text evidence="1">Belongs to the SorC transcriptional regulatory family.</text>
</comment>
<accession>A0A6I7HMH6</accession>
<reference evidence="6 7" key="1">
    <citation type="submission" date="2018-07" db="EMBL/GenBank/DDBJ databases">
        <title>Genomic Encyclopedia of Type Strains, Phase IV (KMG-IV): sequencing the most valuable type-strain genomes for metagenomic binning, comparative biology and taxonomic classification.</title>
        <authorList>
            <person name="Goeker M."/>
        </authorList>
    </citation>
    <scope>NUCLEOTIDE SEQUENCE [LARGE SCALE GENOMIC DNA]</scope>
    <source>
        <strain evidence="6 7">DSM 25528</strain>
    </source>
</reference>